<feature type="domain" description="DUF4145" evidence="1">
    <location>
        <begin position="91"/>
        <end position="165"/>
    </location>
</feature>
<reference evidence="2 3" key="1">
    <citation type="submission" date="2019-07" db="EMBL/GenBank/DDBJ databases">
        <title>The pathways for chlorine oxyanion respiration interact through the shared metabolite chlorate.</title>
        <authorList>
            <person name="Barnum T.P."/>
            <person name="Cheng Y."/>
            <person name="Hill K.A."/>
            <person name="Lucas L.N."/>
            <person name="Carlson H.K."/>
            <person name="Coates J.D."/>
        </authorList>
    </citation>
    <scope>NUCLEOTIDE SEQUENCE [LARGE SCALE GENOMIC DNA]</scope>
    <source>
        <strain evidence="2">BK-3</strain>
    </source>
</reference>
<sequence>MSETPFTPPEFRKSAFHCPTCNAYANHLWSDGYAKYGSGGFSGLAGISFSWCSHCHNEGIWVGECLVYPESSQAPLPNTDLPDEIKADYMEASSIIGRSPRGSAALLRLCIQKLCGHLGESGKNINKDISELVKKGLNPKIQKSLDIVRVIGNEAVHPGVMDLKDKPETAIHLCHLVNIIADAMITQPKMIDSLYDELPEQKKEQITGRDGR</sequence>
<organism evidence="2 3">
    <name type="scientific">Sedimenticola thiotaurini</name>
    <dbReference type="NCBI Taxonomy" id="1543721"/>
    <lineage>
        <taxon>Bacteria</taxon>
        <taxon>Pseudomonadati</taxon>
        <taxon>Pseudomonadota</taxon>
        <taxon>Gammaproteobacteria</taxon>
        <taxon>Chromatiales</taxon>
        <taxon>Sedimenticolaceae</taxon>
        <taxon>Sedimenticola</taxon>
    </lineage>
</organism>
<evidence type="ECO:0000259" key="1">
    <source>
        <dbReference type="Pfam" id="PF13643"/>
    </source>
</evidence>
<proteinExistence type="predicted"/>
<comment type="caution">
    <text evidence="2">The sequence shown here is derived from an EMBL/GenBank/DDBJ whole genome shotgun (WGS) entry which is preliminary data.</text>
</comment>
<gene>
    <name evidence="2" type="ORF">FHK82_07680</name>
</gene>
<evidence type="ECO:0000313" key="2">
    <source>
        <dbReference type="EMBL" id="TVT55808.1"/>
    </source>
</evidence>
<dbReference type="Pfam" id="PF13643">
    <property type="entry name" value="DUF4145"/>
    <property type="match status" value="1"/>
</dbReference>
<evidence type="ECO:0000313" key="3">
    <source>
        <dbReference type="Proteomes" id="UP000317355"/>
    </source>
</evidence>
<dbReference type="InterPro" id="IPR025285">
    <property type="entry name" value="DUF4145"/>
</dbReference>
<dbReference type="Proteomes" id="UP000317355">
    <property type="component" value="Unassembled WGS sequence"/>
</dbReference>
<protein>
    <submittedName>
        <fullName evidence="2">DUF4145 domain-containing protein</fullName>
    </submittedName>
</protein>
<dbReference type="EMBL" id="VMRY01000028">
    <property type="protein sequence ID" value="TVT55808.1"/>
    <property type="molecule type" value="Genomic_DNA"/>
</dbReference>
<dbReference type="AlphaFoldDB" id="A0A558D462"/>
<accession>A0A558D462</accession>
<name>A0A558D462_9GAMM</name>